<evidence type="ECO:0000256" key="8">
    <source>
        <dbReference type="ARBA" id="ARBA00023242"/>
    </source>
</evidence>
<dbReference type="InterPro" id="IPR013734">
    <property type="entry name" value="TF_Nrm1/Whi5"/>
</dbReference>
<organism evidence="10 11">
    <name type="scientific">Lepidopterella palustris CBS 459.81</name>
    <dbReference type="NCBI Taxonomy" id="1314670"/>
    <lineage>
        <taxon>Eukaryota</taxon>
        <taxon>Fungi</taxon>
        <taxon>Dikarya</taxon>
        <taxon>Ascomycota</taxon>
        <taxon>Pezizomycotina</taxon>
        <taxon>Dothideomycetes</taxon>
        <taxon>Pleosporomycetidae</taxon>
        <taxon>Mytilinidiales</taxon>
        <taxon>Argynnaceae</taxon>
        <taxon>Lepidopterella</taxon>
    </lineage>
</organism>
<dbReference type="PANTHER" id="PTHR28246:SF1">
    <property type="entry name" value="G1-SPECIFIC TRANSCRIPTIONAL REPRESSOR WHI5-RELATED"/>
    <property type="match status" value="1"/>
</dbReference>
<name>A0A8E2JBY3_9PEZI</name>
<evidence type="ECO:0000256" key="3">
    <source>
        <dbReference type="ARBA" id="ARBA00006922"/>
    </source>
</evidence>
<dbReference type="OrthoDB" id="2359117at2759"/>
<sequence>MKALPTKAYGSVAQVPSVKERDGPPVYPTMSTSRPSNPGKLPTRQLDNDNANRSSTILPSSQREAGPNSQESFLSVASSSFAAPRLLSSSSNISNSTRADTELTSPTSSNDPSSQSQTFDSSQPIPPSPTQARPQHSKPAAPMIDTTVVRGGSGSGSATDASPMSIDTPLLAQGSKRTASGTVKPAGSPMRTTLSGHSRNTSVDSNASKIGELSAQLKTRLSYAMVKVQHGWEKHSLEELEELPSQRGSPIIQSGTVDAFTRSLDSPRISDRRRRPSAVSESSDQYLASPSQASPTGISRSLNGTPSSFWRPGSSSQPAVHALSAFAAPAATPNGLGLAPAADIVSRRNRRSNSTHIPPMLSTTQRKHYSDLGGPRTPTTVPRAGILRMPSQQAEKDAVDTLLFMSSPNNSNRLAHTSADAQPSPLRTEFPATKRVVFEKRNGSCSESDESREPSKAGQSLSQKSRYRMMNHSANHQAIESDDEIPFQSAQKG</sequence>
<feature type="region of interest" description="Disordered" evidence="9">
    <location>
        <begin position="266"/>
        <end position="315"/>
    </location>
</feature>
<keyword evidence="11" id="KW-1185">Reference proteome</keyword>
<evidence type="ECO:0000313" key="11">
    <source>
        <dbReference type="Proteomes" id="UP000250266"/>
    </source>
</evidence>
<gene>
    <name evidence="10" type="ORF">K432DRAFT_385165</name>
</gene>
<dbReference type="Proteomes" id="UP000250266">
    <property type="component" value="Unassembled WGS sequence"/>
</dbReference>
<evidence type="ECO:0000256" key="4">
    <source>
        <dbReference type="ARBA" id="ARBA00022490"/>
    </source>
</evidence>
<dbReference type="GO" id="GO:0003712">
    <property type="term" value="F:transcription coregulator activity"/>
    <property type="evidence" value="ECO:0007669"/>
    <property type="project" value="TreeGrafter"/>
</dbReference>
<dbReference type="GO" id="GO:0033309">
    <property type="term" value="C:SBF transcription complex"/>
    <property type="evidence" value="ECO:0007669"/>
    <property type="project" value="TreeGrafter"/>
</dbReference>
<dbReference type="InterPro" id="IPR039198">
    <property type="entry name" value="Srl3/Whi5"/>
</dbReference>
<evidence type="ECO:0000256" key="9">
    <source>
        <dbReference type="SAM" id="MobiDB-lite"/>
    </source>
</evidence>
<feature type="compositionally biased region" description="Polar residues" evidence="9">
    <location>
        <begin position="48"/>
        <end position="63"/>
    </location>
</feature>
<feature type="region of interest" description="Disordered" evidence="9">
    <location>
        <begin position="344"/>
        <end position="383"/>
    </location>
</feature>
<keyword evidence="7" id="KW-0804">Transcription</keyword>
<keyword evidence="6" id="KW-0805">Transcription regulation</keyword>
<feature type="region of interest" description="Disordered" evidence="9">
    <location>
        <begin position="88"/>
        <end position="209"/>
    </location>
</feature>
<protein>
    <submittedName>
        <fullName evidence="10">Uncharacterized protein</fullName>
    </submittedName>
</protein>
<keyword evidence="8" id="KW-0539">Nucleus</keyword>
<feature type="region of interest" description="Disordered" evidence="9">
    <location>
        <begin position="1"/>
        <end position="76"/>
    </location>
</feature>
<comment type="subcellular location">
    <subcellularLocation>
        <location evidence="2">Cytoplasm</location>
    </subcellularLocation>
    <subcellularLocation>
        <location evidence="1">Nucleus</location>
    </subcellularLocation>
</comment>
<evidence type="ECO:0000256" key="6">
    <source>
        <dbReference type="ARBA" id="ARBA00023015"/>
    </source>
</evidence>
<keyword evidence="4" id="KW-0963">Cytoplasm</keyword>
<feature type="compositionally biased region" description="Low complexity" evidence="9">
    <location>
        <begin position="104"/>
        <end position="118"/>
    </location>
</feature>
<reference evidence="10 11" key="1">
    <citation type="journal article" date="2016" name="Nat. Commun.">
        <title>Ectomycorrhizal ecology is imprinted in the genome of the dominant symbiotic fungus Cenococcum geophilum.</title>
        <authorList>
            <consortium name="DOE Joint Genome Institute"/>
            <person name="Peter M."/>
            <person name="Kohler A."/>
            <person name="Ohm R.A."/>
            <person name="Kuo A."/>
            <person name="Krutzmann J."/>
            <person name="Morin E."/>
            <person name="Arend M."/>
            <person name="Barry K.W."/>
            <person name="Binder M."/>
            <person name="Choi C."/>
            <person name="Clum A."/>
            <person name="Copeland A."/>
            <person name="Grisel N."/>
            <person name="Haridas S."/>
            <person name="Kipfer T."/>
            <person name="LaButti K."/>
            <person name="Lindquist E."/>
            <person name="Lipzen A."/>
            <person name="Maire R."/>
            <person name="Meier B."/>
            <person name="Mihaltcheva S."/>
            <person name="Molinier V."/>
            <person name="Murat C."/>
            <person name="Poggeler S."/>
            <person name="Quandt C.A."/>
            <person name="Sperisen C."/>
            <person name="Tritt A."/>
            <person name="Tisserant E."/>
            <person name="Crous P.W."/>
            <person name="Henrissat B."/>
            <person name="Nehls U."/>
            <person name="Egli S."/>
            <person name="Spatafora J.W."/>
            <person name="Grigoriev I.V."/>
            <person name="Martin F.M."/>
        </authorList>
    </citation>
    <scope>NUCLEOTIDE SEQUENCE [LARGE SCALE GENOMIC DNA]</scope>
    <source>
        <strain evidence="10 11">CBS 459.81</strain>
    </source>
</reference>
<accession>A0A8E2JBY3</accession>
<dbReference type="EMBL" id="KV745178">
    <property type="protein sequence ID" value="OCK76803.1"/>
    <property type="molecule type" value="Genomic_DNA"/>
</dbReference>
<keyword evidence="5" id="KW-0678">Repressor</keyword>
<evidence type="ECO:0000256" key="5">
    <source>
        <dbReference type="ARBA" id="ARBA00022491"/>
    </source>
</evidence>
<feature type="region of interest" description="Disordered" evidence="9">
    <location>
        <begin position="410"/>
        <end position="493"/>
    </location>
</feature>
<proteinExistence type="inferred from homology"/>
<feature type="compositionally biased region" description="Polar residues" evidence="9">
    <location>
        <begin position="354"/>
        <end position="364"/>
    </location>
</feature>
<evidence type="ECO:0000313" key="10">
    <source>
        <dbReference type="EMBL" id="OCK76803.1"/>
    </source>
</evidence>
<feature type="compositionally biased region" description="Polar residues" evidence="9">
    <location>
        <begin position="279"/>
        <end position="315"/>
    </location>
</feature>
<feature type="compositionally biased region" description="Polar residues" evidence="9">
    <location>
        <begin position="410"/>
        <end position="421"/>
    </location>
</feature>
<evidence type="ECO:0000256" key="2">
    <source>
        <dbReference type="ARBA" id="ARBA00004496"/>
    </source>
</evidence>
<dbReference type="Pfam" id="PF08528">
    <property type="entry name" value="Whi5"/>
    <property type="match status" value="1"/>
</dbReference>
<comment type="similarity">
    <text evidence="3">Belongs to the WHI5/NRM1 family.</text>
</comment>
<dbReference type="PANTHER" id="PTHR28246">
    <property type="entry name" value="G1-SPECIFIC TRANSCRIPTIONAL REPRESSOR WHI5-RELATED"/>
    <property type="match status" value="1"/>
</dbReference>
<evidence type="ECO:0000256" key="1">
    <source>
        <dbReference type="ARBA" id="ARBA00004123"/>
    </source>
</evidence>
<evidence type="ECO:0000256" key="7">
    <source>
        <dbReference type="ARBA" id="ARBA00023163"/>
    </source>
</evidence>
<dbReference type="GO" id="GO:0005737">
    <property type="term" value="C:cytoplasm"/>
    <property type="evidence" value="ECO:0007669"/>
    <property type="project" value="UniProtKB-SubCell"/>
</dbReference>
<dbReference type="AlphaFoldDB" id="A0A8E2JBY3"/>
<feature type="compositionally biased region" description="Polar residues" evidence="9">
    <location>
        <begin position="190"/>
        <end position="208"/>
    </location>
</feature>
<dbReference type="GO" id="GO:0000082">
    <property type="term" value="P:G1/S transition of mitotic cell cycle"/>
    <property type="evidence" value="ECO:0007669"/>
    <property type="project" value="InterPro"/>
</dbReference>